<name>A0A6C0JDA7_9ZZZZ</name>
<accession>A0A6C0JDA7</accession>
<sequence>MFCDLRINKPYFSVIKNKKKYVFIGKNYNKPLIRKIQEKKSLSSTDKSTIDNDYGDSYKWYNYEHDIEFIKYKIYIDDNIETLKKKIFVSIFDNSDEKYILPFNQLLYLKTGKIIGDHYINVSAKELLPFKIDNVFVDEEGFPKTVELIHKSTKLVYDQIDIYDKTHYDLYLINLQDVVKHLKKENIIIDSKVKYGYLRKFFPKFKLNINTTACQTKIEKLNNYFDKSEYIIDLIKSTKPSGYCSCNINQTIFEYKINLPIDLVELYYIFRKNLSNDLVFIKYKDYNWESPKISIYKPATTDIINKEVLSEWIYTWKNVGEKMIPFITSKGLMIKYYFYTFNKQRKYFTINFNEDDGNIKVELKLSFITDYGANIKDLVLVIKQFNKVLDMIDKGLKIKISKPSIKLNNGRLFLSDNIKFKFINVMTILKENIEITPDLEDFIMKFIPFISPLIEDKISTDNNIRFKYKRVTDFQNKPDIFKELKRLEKLQESEHIIISKIEDMFYKTEAQAKELYDEYKNRSGSKSIKNYGIECILSYNKVKFQGNPNVETITILNKFMMSVLSLYKNYKQYSSDKLFKKYLLTYDKFNVDIDMNNNDENNDMYDEYGSNFNNINDDFNDENNDIEEMKTENKNNYESPDILTIPKGKISSEVKMTCKDAIDELETCEDICNDSSYYLRRLQRFDSDLFGYSQKGFKRYSKICQTSTAGRYQPVILRYNPDNFPNVDKKSYSYTIKYGTVPEKEHWYICPKGWCPYCQLPINVDKLKPGDIKIRKTFKDLQCAVAKCPFQINKNWPNHNAMLRYDNTEKIRVGATGDDDGYTKYLYPGFNTKQKHPEGYCLPCCFKNNQQDKKYSAYKTFKTCLGEEINNINSDSDKIEYILSKSGVINEIGRFGLLNPVLHRLFDCTCVSGYIKKNDICFVRKGVPVNDTQSFIDAICDLVSEDKSKIIPIIDFKNYLIKKLNDILFKSLNKGLLDLTFNYNDKSSLDNFKEFLLSENSIINETLLWDLLSRPGILETDGVNIVIFNKTNILCPVSENCKTFFKKDRKTYFINKINKTYEPVYKIEKYYDSFKLFWSFTVEDNPVVEQIIDLIHNNCLNKKLNWQKILKKNKKLYDIEYDCTYENENTYVQTREHFKPKKQIVDNYNRMIGVVVDFQTTKNIFIPVRPTSIDVKLEMDDEYIIHPFKKYVKILQDIQNSTSLPVGVRYKIKSYDDNKYIIGVITNSGRRIFVTKELDKGSNIPSRIETFSQEIDDIIHNKIKKVDKRTLMLRMINYEEETFQRIRFAIANNPKMIKELKELLKIENLNKKEEQIKLLLKKYIPKLIKIKTSIDLSKYDKIPNYRQLCDKSNDIHCENNKIIVSKRNMVTGKDNLDFIIIKLTYEISRNKFKRSEIFNNKIPKIIDTSILDIYKDEIILDNVDILERINELYTKVIKEDLTIVGDFDYKQPEILEKYPTLLVDERSKLEDLNQYWSTRLSSDFKIHKKYYIQSALFESLIILTNDLTPDLDYNISDIKNVITKDINNHKIAIKNTFKTASVVDAYKSTNPTVFKNINDINDVIITIKNSYYQGSLVDILLYTISFNLGVLVLFDKPDNTTHIHFGKKDKYMILYEEVIDGQLIYNMVKKNEQYIFTKNILDDK</sequence>
<evidence type="ECO:0000313" key="1">
    <source>
        <dbReference type="EMBL" id="QHU01728.1"/>
    </source>
</evidence>
<protein>
    <submittedName>
        <fullName evidence="1">Uncharacterized protein</fullName>
    </submittedName>
</protein>
<organism evidence="1">
    <name type="scientific">viral metagenome</name>
    <dbReference type="NCBI Taxonomy" id="1070528"/>
    <lineage>
        <taxon>unclassified sequences</taxon>
        <taxon>metagenomes</taxon>
        <taxon>organismal metagenomes</taxon>
    </lineage>
</organism>
<proteinExistence type="predicted"/>
<reference evidence="1" key="1">
    <citation type="journal article" date="2020" name="Nature">
        <title>Giant virus diversity and host interactions through global metagenomics.</title>
        <authorList>
            <person name="Schulz F."/>
            <person name="Roux S."/>
            <person name="Paez-Espino D."/>
            <person name="Jungbluth S."/>
            <person name="Walsh D.A."/>
            <person name="Denef V.J."/>
            <person name="McMahon K.D."/>
            <person name="Konstantinidis K.T."/>
            <person name="Eloe-Fadrosh E.A."/>
            <person name="Kyrpides N.C."/>
            <person name="Woyke T."/>
        </authorList>
    </citation>
    <scope>NUCLEOTIDE SEQUENCE</scope>
    <source>
        <strain evidence="1">GVMAG-M-3300025874-2</strain>
    </source>
</reference>
<dbReference type="EMBL" id="MN740347">
    <property type="protein sequence ID" value="QHU01728.1"/>
    <property type="molecule type" value="Genomic_DNA"/>
</dbReference>